<dbReference type="EMBL" id="JASCXX010000006">
    <property type="protein sequence ID" value="MDI6448702.1"/>
    <property type="molecule type" value="Genomic_DNA"/>
</dbReference>
<organism evidence="1 2">
    <name type="scientific">Anaerobaca lacustris</name>
    <dbReference type="NCBI Taxonomy" id="3044600"/>
    <lineage>
        <taxon>Bacteria</taxon>
        <taxon>Pseudomonadati</taxon>
        <taxon>Planctomycetota</taxon>
        <taxon>Phycisphaerae</taxon>
        <taxon>Sedimentisphaerales</taxon>
        <taxon>Anaerobacaceae</taxon>
        <taxon>Anaerobaca</taxon>
    </lineage>
</organism>
<evidence type="ECO:0000313" key="1">
    <source>
        <dbReference type="EMBL" id="MDI6448702.1"/>
    </source>
</evidence>
<dbReference type="RefSeq" id="WP_349244111.1">
    <property type="nucleotide sequence ID" value="NZ_JASCXX010000006.1"/>
</dbReference>
<dbReference type="Proteomes" id="UP001431776">
    <property type="component" value="Unassembled WGS sequence"/>
</dbReference>
<accession>A0AAW6TSM9</accession>
<sequence>MTETSQIRKADALALAVCIAIGIACLGATGETGRKRAKEVVCLAHLQQWGSFFLSYIDDHDGYFNPGWQVGETELWMNALRPYYQDRWPLLFCPTAKRAGGPGINPGTFIAWSRSIRLPGGDRQLHVSSYGINSWTNNMTSNRGNRMAEWFWRSPRDIPNAHRVPVFADSIWHDAWPQPMDWPAPVPIDRGWADVTSEMNQFCIDRHNGAVNFLFMDFSARKVGLKELWTLRWHRQFDTAGPWTKAGGVTTADWPQWMRGFKDY</sequence>
<reference evidence="1" key="1">
    <citation type="submission" date="2023-05" db="EMBL/GenBank/DDBJ databases">
        <title>Anaerotaeda fermentans gen. nov., sp. nov., a novel anaerobic planctomycete of the new family within the order Sedimentisphaerales isolated from Taman Peninsula, Russia.</title>
        <authorList>
            <person name="Khomyakova M.A."/>
            <person name="Merkel A.Y."/>
            <person name="Slobodkin A.I."/>
        </authorList>
    </citation>
    <scope>NUCLEOTIDE SEQUENCE</scope>
    <source>
        <strain evidence="1">M17dextr</strain>
    </source>
</reference>
<keyword evidence="2" id="KW-1185">Reference proteome</keyword>
<dbReference type="AlphaFoldDB" id="A0AAW6TSM9"/>
<gene>
    <name evidence="1" type="ORF">QJ522_06570</name>
</gene>
<proteinExistence type="predicted"/>
<comment type="caution">
    <text evidence="1">The sequence shown here is derived from an EMBL/GenBank/DDBJ whole genome shotgun (WGS) entry which is preliminary data.</text>
</comment>
<evidence type="ECO:0000313" key="2">
    <source>
        <dbReference type="Proteomes" id="UP001431776"/>
    </source>
</evidence>
<name>A0AAW6TSM9_9BACT</name>
<protein>
    <submittedName>
        <fullName evidence="1">Uncharacterized protein</fullName>
    </submittedName>
</protein>